<proteinExistence type="predicted"/>
<dbReference type="AlphaFoldDB" id="A0A3A9AVN9"/>
<feature type="transmembrane region" description="Helical" evidence="1">
    <location>
        <begin position="12"/>
        <end position="29"/>
    </location>
</feature>
<feature type="transmembrane region" description="Helical" evidence="1">
    <location>
        <begin position="341"/>
        <end position="359"/>
    </location>
</feature>
<feature type="transmembrane region" description="Helical" evidence="1">
    <location>
        <begin position="414"/>
        <end position="431"/>
    </location>
</feature>
<name>A0A3A9AVN9_9FIRM</name>
<feature type="transmembrane region" description="Helical" evidence="1">
    <location>
        <begin position="144"/>
        <end position="163"/>
    </location>
</feature>
<reference evidence="2 3" key="1">
    <citation type="submission" date="2018-09" db="EMBL/GenBank/DDBJ databases">
        <title>Murine metabolic-syndrome-specific gut microbial biobank.</title>
        <authorList>
            <person name="Liu C."/>
        </authorList>
    </citation>
    <scope>NUCLEOTIDE SEQUENCE [LARGE SCALE GENOMIC DNA]</scope>
    <source>
        <strain evidence="2 3">0.1xD8-82</strain>
    </source>
</reference>
<organism evidence="2 3">
    <name type="scientific">Parablautia intestinalis</name>
    <dbReference type="NCBI Taxonomy" id="2320100"/>
    <lineage>
        <taxon>Bacteria</taxon>
        <taxon>Bacillati</taxon>
        <taxon>Bacillota</taxon>
        <taxon>Clostridia</taxon>
        <taxon>Lachnospirales</taxon>
        <taxon>Lachnospiraceae</taxon>
        <taxon>Parablautia</taxon>
    </lineage>
</organism>
<evidence type="ECO:0008006" key="4">
    <source>
        <dbReference type="Google" id="ProtNLM"/>
    </source>
</evidence>
<feature type="transmembrane region" description="Helical" evidence="1">
    <location>
        <begin position="278"/>
        <end position="301"/>
    </location>
</feature>
<comment type="caution">
    <text evidence="2">The sequence shown here is derived from an EMBL/GenBank/DDBJ whole genome shotgun (WGS) entry which is preliminary data.</text>
</comment>
<dbReference type="EMBL" id="RAYQ01000010">
    <property type="protein sequence ID" value="RKI91326.1"/>
    <property type="molecule type" value="Genomic_DNA"/>
</dbReference>
<keyword evidence="1" id="KW-1133">Transmembrane helix</keyword>
<feature type="transmembrane region" description="Helical" evidence="1">
    <location>
        <begin position="62"/>
        <end position="80"/>
    </location>
</feature>
<accession>A0A3A9AVN9</accession>
<keyword evidence="1" id="KW-0812">Transmembrane</keyword>
<feature type="transmembrane region" description="Helical" evidence="1">
    <location>
        <begin position="183"/>
        <end position="206"/>
    </location>
</feature>
<feature type="transmembrane region" description="Helical" evidence="1">
    <location>
        <begin position="87"/>
        <end position="106"/>
    </location>
</feature>
<protein>
    <recommendedName>
        <fullName evidence="4">Glycosyltransferase RgtA/B/C/D-like domain-containing protein</fullName>
    </recommendedName>
</protein>
<feature type="transmembrane region" description="Helical" evidence="1">
    <location>
        <begin position="218"/>
        <end position="237"/>
    </location>
</feature>
<keyword evidence="1" id="KW-0472">Membrane</keyword>
<feature type="transmembrane region" description="Helical" evidence="1">
    <location>
        <begin position="118"/>
        <end position="137"/>
    </location>
</feature>
<evidence type="ECO:0000256" key="1">
    <source>
        <dbReference type="SAM" id="Phobius"/>
    </source>
</evidence>
<sequence>MKKYRYKEESDILFTIFCCLIIVCINLLIQSSCDLPIMVDEIGYISYPAFISGYRWNDALCYVPYYGFGYGLFLVPVFLICKSIRQIYTAIRILNCLFIVVIFLTVKKFGNEMWKGNHLNGTVYSLICCFIPGILVFKNYALSEIIIIMVYSLMLLSFEKYITSGKTRWKTVFLFLNFYLLTIHLRMIGSVFASCILLAVYNLKLAKGSNAKRKNKKMFVLTAIMVLSIFLLAQSAISLSGIGKYDSANSLSEQIGRVIAILNLRYMKSFLLLMVSRVWTYAVSYLGLFMVGMGGLITFIVREKDNRIIYTYIFLSFAFEFFINCVAMPRVSRLDIMFHTRYSEVCIIPILYIGIMNVLERKVNIRYIFGVLAITTGTYHVIPALFKMSKDVTEFLTICVPNVSIWWKDGRFEGVLATKATVIFLLAAYFFSRMRNVLLKMVPLYFAAAIWISSAAKSIENYENTLIVQKYDFMDEIDFITKNHYQKIYAIVGTREYYVGRHYECWLQLAMPDCKIQCIPIEECYNCMDEKGAITVIPKRLIGIDEENYEEYFLCTTEYFCLLGR</sequence>
<feature type="transmembrane region" description="Helical" evidence="1">
    <location>
        <begin position="366"/>
        <end position="386"/>
    </location>
</feature>
<gene>
    <name evidence="2" type="ORF">D7V94_10525</name>
</gene>
<keyword evidence="3" id="KW-1185">Reference proteome</keyword>
<evidence type="ECO:0000313" key="2">
    <source>
        <dbReference type="EMBL" id="RKI91326.1"/>
    </source>
</evidence>
<feature type="transmembrane region" description="Helical" evidence="1">
    <location>
        <begin position="308"/>
        <end position="329"/>
    </location>
</feature>
<dbReference type="Proteomes" id="UP000280696">
    <property type="component" value="Unassembled WGS sequence"/>
</dbReference>
<evidence type="ECO:0000313" key="3">
    <source>
        <dbReference type="Proteomes" id="UP000280696"/>
    </source>
</evidence>